<evidence type="ECO:0000313" key="3">
    <source>
        <dbReference type="Proteomes" id="UP001143548"/>
    </source>
</evidence>
<proteinExistence type="predicted"/>
<dbReference type="EMBL" id="BROQ01000002">
    <property type="protein sequence ID" value="GKZ16805.1"/>
    <property type="molecule type" value="Genomic_DNA"/>
</dbReference>
<dbReference type="Proteomes" id="UP001143548">
    <property type="component" value="Unassembled WGS sequence"/>
</dbReference>
<comment type="caution">
    <text evidence="2">The sequence shown here is derived from an EMBL/GenBank/DDBJ whole genome shotgun (WGS) entry which is preliminary data.</text>
</comment>
<name>A0A9W6DIM1_9EURO</name>
<dbReference type="AlphaFoldDB" id="A0A9W6DIM1"/>
<protein>
    <submittedName>
        <fullName evidence="2">Uncharacterized protein</fullName>
    </submittedName>
</protein>
<feature type="region of interest" description="Disordered" evidence="1">
    <location>
        <begin position="40"/>
        <end position="74"/>
    </location>
</feature>
<accession>A0A9W6DIM1</accession>
<evidence type="ECO:0000256" key="1">
    <source>
        <dbReference type="SAM" id="MobiDB-lite"/>
    </source>
</evidence>
<sequence length="158" mass="17937">MSCLWSQPSLLWHLERRSSSFTYRDIIEPTAYNETTGIRVSAREDPRGGQTACNPRRGPDRAPPQRPGSPEVHRTGACIWWNPRQIDRRFNTFLERCKATGVDTPTLCRTHLEVALAAMDMKTSASDDTLLDRLHTAIAYGTEWDSLRGSNDKLIDSY</sequence>
<evidence type="ECO:0000313" key="2">
    <source>
        <dbReference type="EMBL" id="GKZ16805.1"/>
    </source>
</evidence>
<organism evidence="2 3">
    <name type="scientific">Aspergillus brasiliensis</name>
    <dbReference type="NCBI Taxonomy" id="319629"/>
    <lineage>
        <taxon>Eukaryota</taxon>
        <taxon>Fungi</taxon>
        <taxon>Dikarya</taxon>
        <taxon>Ascomycota</taxon>
        <taxon>Pezizomycotina</taxon>
        <taxon>Eurotiomycetes</taxon>
        <taxon>Eurotiomycetidae</taxon>
        <taxon>Eurotiales</taxon>
        <taxon>Aspergillaceae</taxon>
        <taxon>Aspergillus</taxon>
        <taxon>Aspergillus subgen. Circumdati</taxon>
    </lineage>
</organism>
<gene>
    <name evidence="2" type="ORF">AbraCBS73388_004188</name>
</gene>
<reference evidence="2" key="1">
    <citation type="submission" date="2022-07" db="EMBL/GenBank/DDBJ databases">
        <title>Taxonomy of Aspergillus series Nigri: significant species reduction supported by multi-species coalescent approaches.</title>
        <authorList>
            <person name="Bian C."/>
            <person name="Kusuya Y."/>
            <person name="Sklenar F."/>
            <person name="D'hooge E."/>
            <person name="Yaguchi T."/>
            <person name="Takahashi H."/>
            <person name="Hubka V."/>
        </authorList>
    </citation>
    <scope>NUCLEOTIDE SEQUENCE</scope>
    <source>
        <strain evidence="2">CBS 733.88</strain>
    </source>
</reference>